<feature type="transmembrane region" description="Helical" evidence="1">
    <location>
        <begin position="195"/>
        <end position="220"/>
    </location>
</feature>
<reference evidence="2 3" key="1">
    <citation type="journal article" date="2006" name="Int. J. Syst. Evol. Microbiol.">
        <title>Costertonia aggregata gen. nov., sp. nov., a mesophilic marine bacterium of the family Flavobacteriaceae, isolated from a mature biofilm.</title>
        <authorList>
            <person name="Kwon K.K."/>
            <person name="Lee Y.K."/>
            <person name="Lee H.K."/>
        </authorList>
    </citation>
    <scope>NUCLEOTIDE SEQUENCE [LARGE SCALE GENOMIC DNA]</scope>
    <source>
        <strain evidence="2 3">KCCM 42265</strain>
    </source>
</reference>
<feature type="transmembrane region" description="Helical" evidence="1">
    <location>
        <begin position="127"/>
        <end position="147"/>
    </location>
</feature>
<feature type="transmembrane region" description="Helical" evidence="1">
    <location>
        <begin position="92"/>
        <end position="115"/>
    </location>
</feature>
<dbReference type="Proteomes" id="UP000509302">
    <property type="component" value="Chromosome"/>
</dbReference>
<dbReference type="EMBL" id="CP058595">
    <property type="protein sequence ID" value="QLG45113.1"/>
    <property type="molecule type" value="Genomic_DNA"/>
</dbReference>
<evidence type="ECO:0000313" key="2">
    <source>
        <dbReference type="EMBL" id="QLG45113.1"/>
    </source>
</evidence>
<accession>A0A7H9AP05</accession>
<protein>
    <submittedName>
        <fullName evidence="2">Uncharacterized protein</fullName>
    </submittedName>
</protein>
<keyword evidence="1" id="KW-1133">Transmembrane helix</keyword>
<gene>
    <name evidence="2" type="ORF">HYG79_07035</name>
</gene>
<organism evidence="2 3">
    <name type="scientific">Costertonia aggregata</name>
    <dbReference type="NCBI Taxonomy" id="343403"/>
    <lineage>
        <taxon>Bacteria</taxon>
        <taxon>Pseudomonadati</taxon>
        <taxon>Bacteroidota</taxon>
        <taxon>Flavobacteriia</taxon>
        <taxon>Flavobacteriales</taxon>
        <taxon>Flavobacteriaceae</taxon>
        <taxon>Costertonia</taxon>
    </lineage>
</organism>
<dbReference type="AlphaFoldDB" id="A0A7H9AP05"/>
<sequence>MIDGLPNWINWAFIATFFVTIALFHLANGRSKKLSLFIVVWSLFHAVLAYNGFYNKTDLFPPRFLLVLIPSLSFLIFGLLKKNREQILAKRNIRASTFLHVIRIPVEIMLFYLYLYKTMPQLMTFEGRNFDIIAGILALVSGILFYVKSVGKTFLLVFNGIGLLLILFVFVNGILSSELPIQMFAFDQPTKALEYFPFVLLPATIVPIVIYTHIIDLILLMRKV</sequence>
<keyword evidence="1" id="KW-0812">Transmembrane</keyword>
<evidence type="ECO:0000256" key="1">
    <source>
        <dbReference type="SAM" id="Phobius"/>
    </source>
</evidence>
<keyword evidence="1" id="KW-0472">Membrane</keyword>
<feature type="transmembrane region" description="Helical" evidence="1">
    <location>
        <begin position="154"/>
        <end position="175"/>
    </location>
</feature>
<feature type="transmembrane region" description="Helical" evidence="1">
    <location>
        <begin position="60"/>
        <end position="80"/>
    </location>
</feature>
<dbReference type="RefSeq" id="WP_179241403.1">
    <property type="nucleotide sequence ID" value="NZ_CP058595.1"/>
</dbReference>
<name>A0A7H9AP05_9FLAO</name>
<evidence type="ECO:0000313" key="3">
    <source>
        <dbReference type="Proteomes" id="UP000509302"/>
    </source>
</evidence>
<keyword evidence="3" id="KW-1185">Reference proteome</keyword>
<dbReference type="KEGG" id="cagg:HYG79_07035"/>
<feature type="transmembrane region" description="Helical" evidence="1">
    <location>
        <begin position="6"/>
        <end position="27"/>
    </location>
</feature>
<feature type="transmembrane region" description="Helical" evidence="1">
    <location>
        <begin position="34"/>
        <end position="54"/>
    </location>
</feature>
<proteinExistence type="predicted"/>